<name>A0A4R8GD41_9FIRM</name>
<keyword evidence="1" id="KW-0812">Transmembrane</keyword>
<evidence type="ECO:0000313" key="3">
    <source>
        <dbReference type="Proteomes" id="UP000295832"/>
    </source>
</evidence>
<dbReference type="Proteomes" id="UP000295832">
    <property type="component" value="Unassembled WGS sequence"/>
</dbReference>
<accession>A0A4R8GD41</accession>
<feature type="transmembrane region" description="Helical" evidence="1">
    <location>
        <begin position="37"/>
        <end position="56"/>
    </location>
</feature>
<reference evidence="2 3" key="1">
    <citation type="submission" date="2019-03" db="EMBL/GenBank/DDBJ databases">
        <title>Subsurface microbial communities from deep shales in Ohio and West Virginia, USA.</title>
        <authorList>
            <person name="Wrighton K."/>
        </authorList>
    </citation>
    <scope>NUCLEOTIDE SEQUENCE [LARGE SCALE GENOMIC DNA]</scope>
    <source>
        <strain evidence="2 3">MSL 6dP</strain>
    </source>
</reference>
<proteinExistence type="predicted"/>
<dbReference type="RefSeq" id="WP_134119283.1">
    <property type="nucleotide sequence ID" value="NZ_SOEG01000069.1"/>
</dbReference>
<keyword evidence="1" id="KW-0472">Membrane</keyword>
<keyword evidence="3" id="KW-1185">Reference proteome</keyword>
<feature type="transmembrane region" description="Helical" evidence="1">
    <location>
        <begin position="68"/>
        <end position="101"/>
    </location>
</feature>
<comment type="caution">
    <text evidence="2">The sequence shown here is derived from an EMBL/GenBank/DDBJ whole genome shotgun (WGS) entry which is preliminary data.</text>
</comment>
<keyword evidence="1" id="KW-1133">Transmembrane helix</keyword>
<dbReference type="AlphaFoldDB" id="A0A4R8GD41"/>
<dbReference type="EMBL" id="SOEG01000069">
    <property type="protein sequence ID" value="TDX43025.1"/>
    <property type="molecule type" value="Genomic_DNA"/>
</dbReference>
<feature type="transmembrane region" description="Helical" evidence="1">
    <location>
        <begin position="12"/>
        <end position="31"/>
    </location>
</feature>
<gene>
    <name evidence="2" type="ORF">C7959_1694</name>
</gene>
<evidence type="ECO:0000313" key="2">
    <source>
        <dbReference type="EMBL" id="TDX43025.1"/>
    </source>
</evidence>
<organism evidence="2 3">
    <name type="scientific">Orenia marismortui</name>
    <dbReference type="NCBI Taxonomy" id="46469"/>
    <lineage>
        <taxon>Bacteria</taxon>
        <taxon>Bacillati</taxon>
        <taxon>Bacillota</taxon>
        <taxon>Clostridia</taxon>
        <taxon>Halanaerobiales</taxon>
        <taxon>Halobacteroidaceae</taxon>
        <taxon>Orenia</taxon>
    </lineage>
</organism>
<evidence type="ECO:0000256" key="1">
    <source>
        <dbReference type="SAM" id="Phobius"/>
    </source>
</evidence>
<sequence length="111" mass="13206">MNKFLIFLNKLLFHFFLVPGIIFLVFLRKSYNGSWSWLFIVNLIVPIVHIIITFIIKVDNNKRKKYIYFFDLIIFFTILMIILGLKINVLISYSLIVVIMILAEKGMKVFE</sequence>
<protein>
    <submittedName>
        <fullName evidence="2">Uncharacterized protein</fullName>
    </submittedName>
</protein>